<dbReference type="Gene3D" id="3.30.9.10">
    <property type="entry name" value="D-Amino Acid Oxidase, subunit A, domain 2"/>
    <property type="match status" value="1"/>
</dbReference>
<dbReference type="PIRSF" id="PIRSF000189">
    <property type="entry name" value="D-aa_oxidase"/>
    <property type="match status" value="1"/>
</dbReference>
<evidence type="ECO:0000259" key="7">
    <source>
        <dbReference type="Pfam" id="PF01266"/>
    </source>
</evidence>
<dbReference type="EMBL" id="ML986706">
    <property type="protein sequence ID" value="KAF2259575.1"/>
    <property type="molecule type" value="Genomic_DNA"/>
</dbReference>
<evidence type="ECO:0000256" key="4">
    <source>
        <dbReference type="ARBA" id="ARBA00022827"/>
    </source>
</evidence>
<evidence type="ECO:0000313" key="8">
    <source>
        <dbReference type="EMBL" id="KAF2259575.1"/>
    </source>
</evidence>
<evidence type="ECO:0000256" key="3">
    <source>
        <dbReference type="ARBA" id="ARBA00022630"/>
    </source>
</evidence>
<feature type="binding site" evidence="6">
    <location>
        <position position="308"/>
    </location>
    <ligand>
        <name>D-dopa</name>
        <dbReference type="ChEBI" id="CHEBI:149689"/>
    </ligand>
</feature>
<dbReference type="GO" id="GO:0071949">
    <property type="term" value="F:FAD binding"/>
    <property type="evidence" value="ECO:0007669"/>
    <property type="project" value="InterPro"/>
</dbReference>
<dbReference type="InterPro" id="IPR023209">
    <property type="entry name" value="DAO"/>
</dbReference>
<dbReference type="PANTHER" id="PTHR11530:SF16">
    <property type="entry name" value="D-AMINO ACID OXIDASE (AFU_ORTHOLOGUE AFUA_5G11290)"/>
    <property type="match status" value="1"/>
</dbReference>
<keyword evidence="4 6" id="KW-0274">FAD</keyword>
<dbReference type="PANTHER" id="PTHR11530">
    <property type="entry name" value="D-AMINO ACID OXIDASE"/>
    <property type="match status" value="1"/>
</dbReference>
<comment type="caution">
    <text evidence="8">The sequence shown here is derived from an EMBL/GenBank/DDBJ whole genome shotgun (WGS) entry which is preliminary data.</text>
</comment>
<feature type="binding site" evidence="6">
    <location>
        <position position="248"/>
    </location>
    <ligand>
        <name>D-dopa</name>
        <dbReference type="ChEBI" id="CHEBI:149689"/>
    </ligand>
</feature>
<gene>
    <name evidence="8" type="ORF">CC78DRAFT_537020</name>
</gene>
<sequence>MSYPAMSQGQPNFLVFGAGVIGFTTALSLRQHCPSSLITIVAAYFPGDRSISYTSPWAGANWSSMAHDNGPLEKYDEVTFRKFEAISREFPEAGLGRMGLRGIFDSRIEDAGILSEGTGRVWYEGLVGGMRELEREELPEGAVFGLDFQSTFRINTQVYLGWLQNEALTHNILLLRRQYSSLTAVLTDFPSTTVLLNCTGLGSLHLTDVRDTSLYPTRGQTVLVAEPKTPIPRMYFRSPARISPETTYVFPRPLGGGVILGGSRQDGNWNAEVDLELASSIIERCCKLCPELGRPEELQVMSHGVGLRPSRKGGPRIEVEKGTWDVPVVHNYGHSGAGYQSSWGTAERAVELVKKMLESNAKL</sequence>
<name>A0A9P4MVY3_9PLEO</name>
<dbReference type="InterPro" id="IPR006181">
    <property type="entry name" value="D-amino_acid_oxidase_CS"/>
</dbReference>
<dbReference type="InterPro" id="IPR006076">
    <property type="entry name" value="FAD-dep_OxRdtase"/>
</dbReference>
<feature type="binding site" evidence="6">
    <location>
        <begin position="54"/>
        <end position="55"/>
    </location>
    <ligand>
        <name>FAD</name>
        <dbReference type="ChEBI" id="CHEBI:57692"/>
    </ligand>
</feature>
<protein>
    <submittedName>
        <fullName evidence="8">D-amino-acid oxidase-like protein</fullName>
    </submittedName>
</protein>
<evidence type="ECO:0000256" key="1">
    <source>
        <dbReference type="ARBA" id="ARBA00001974"/>
    </source>
</evidence>
<feature type="binding site" evidence="6">
    <location>
        <position position="199"/>
    </location>
    <ligand>
        <name>FAD</name>
        <dbReference type="ChEBI" id="CHEBI:57692"/>
    </ligand>
</feature>
<keyword evidence="5" id="KW-0560">Oxidoreductase</keyword>
<dbReference type="Gene3D" id="3.40.50.720">
    <property type="entry name" value="NAD(P)-binding Rossmann-like Domain"/>
    <property type="match status" value="1"/>
</dbReference>
<dbReference type="GO" id="GO:0019478">
    <property type="term" value="P:D-amino acid catabolic process"/>
    <property type="evidence" value="ECO:0007669"/>
    <property type="project" value="TreeGrafter"/>
</dbReference>
<dbReference type="GO" id="GO:0003884">
    <property type="term" value="F:D-amino-acid oxidase activity"/>
    <property type="evidence" value="ECO:0007669"/>
    <property type="project" value="InterPro"/>
</dbReference>
<accession>A0A9P4MVY3</accession>
<keyword evidence="3" id="KW-0285">Flavoprotein</keyword>
<feature type="binding site" evidence="6">
    <location>
        <position position="336"/>
    </location>
    <ligand>
        <name>D-dopa</name>
        <dbReference type="ChEBI" id="CHEBI:149689"/>
    </ligand>
</feature>
<dbReference type="SUPFAM" id="SSF54373">
    <property type="entry name" value="FAD-linked reductases, C-terminal domain"/>
    <property type="match status" value="1"/>
</dbReference>
<proteinExistence type="inferred from homology"/>
<keyword evidence="9" id="KW-1185">Reference proteome</keyword>
<evidence type="ECO:0000313" key="9">
    <source>
        <dbReference type="Proteomes" id="UP000800093"/>
    </source>
</evidence>
<evidence type="ECO:0000256" key="2">
    <source>
        <dbReference type="ARBA" id="ARBA00006730"/>
    </source>
</evidence>
<organism evidence="8 9">
    <name type="scientific">Lojkania enalia</name>
    <dbReference type="NCBI Taxonomy" id="147567"/>
    <lineage>
        <taxon>Eukaryota</taxon>
        <taxon>Fungi</taxon>
        <taxon>Dikarya</taxon>
        <taxon>Ascomycota</taxon>
        <taxon>Pezizomycotina</taxon>
        <taxon>Dothideomycetes</taxon>
        <taxon>Pleosporomycetidae</taxon>
        <taxon>Pleosporales</taxon>
        <taxon>Pleosporales incertae sedis</taxon>
        <taxon>Lojkania</taxon>
    </lineage>
</organism>
<dbReference type="Pfam" id="PF01266">
    <property type="entry name" value="DAO"/>
    <property type="match status" value="1"/>
</dbReference>
<evidence type="ECO:0000256" key="6">
    <source>
        <dbReference type="PIRSR" id="PIRSR000189-1"/>
    </source>
</evidence>
<dbReference type="PROSITE" id="PS00677">
    <property type="entry name" value="DAO"/>
    <property type="match status" value="1"/>
</dbReference>
<reference evidence="9" key="1">
    <citation type="journal article" date="2020" name="Stud. Mycol.">
        <title>101 Dothideomycetes genomes: A test case for predicting lifestyles and emergence of pathogens.</title>
        <authorList>
            <person name="Haridas S."/>
            <person name="Albert R."/>
            <person name="Binder M."/>
            <person name="Bloem J."/>
            <person name="LaButti K."/>
            <person name="Salamov A."/>
            <person name="Andreopoulos B."/>
            <person name="Baker S."/>
            <person name="Barry K."/>
            <person name="Bills G."/>
            <person name="Bluhm B."/>
            <person name="Cannon C."/>
            <person name="Castanera R."/>
            <person name="Culley D."/>
            <person name="Daum C."/>
            <person name="Ezra D."/>
            <person name="Gonzalez J."/>
            <person name="Henrissat B."/>
            <person name="Kuo A."/>
            <person name="Liang C."/>
            <person name="Lipzen A."/>
            <person name="Lutzoni F."/>
            <person name="Magnuson J."/>
            <person name="Mondo S."/>
            <person name="Nolan M."/>
            <person name="Ohm R."/>
            <person name="Pangilinan J."/>
            <person name="Park H.-J."/>
            <person name="Ramirez L."/>
            <person name="Alfaro M."/>
            <person name="Sun H."/>
            <person name="Tritt A."/>
            <person name="Yoshinaga Y."/>
            <person name="Zwiers L.-H."/>
            <person name="Turgeon B."/>
            <person name="Goodwin S."/>
            <person name="Spatafora J."/>
            <person name="Crous P."/>
            <person name="Grigoriev I."/>
        </authorList>
    </citation>
    <scope>NUCLEOTIDE SEQUENCE [LARGE SCALE GENOMIC DNA]</scope>
    <source>
        <strain evidence="9">CBS 304.66</strain>
    </source>
</reference>
<dbReference type="SUPFAM" id="SSF51971">
    <property type="entry name" value="Nucleotide-binding domain"/>
    <property type="match status" value="1"/>
</dbReference>
<evidence type="ECO:0000256" key="5">
    <source>
        <dbReference type="ARBA" id="ARBA00023002"/>
    </source>
</evidence>
<dbReference type="GO" id="GO:0005737">
    <property type="term" value="C:cytoplasm"/>
    <property type="evidence" value="ECO:0007669"/>
    <property type="project" value="TreeGrafter"/>
</dbReference>
<feature type="domain" description="FAD dependent oxidoreductase" evidence="7">
    <location>
        <begin position="14"/>
        <end position="352"/>
    </location>
</feature>
<comment type="similarity">
    <text evidence="2">Belongs to the DAMOX/DASOX family.</text>
</comment>
<dbReference type="AlphaFoldDB" id="A0A9P4MVY3"/>
<comment type="cofactor">
    <cofactor evidence="1 6">
        <name>FAD</name>
        <dbReference type="ChEBI" id="CHEBI:57692"/>
    </cofactor>
</comment>
<dbReference type="Proteomes" id="UP000800093">
    <property type="component" value="Unassembled WGS sequence"/>
</dbReference>
<dbReference type="OrthoDB" id="2015447at2759"/>